<feature type="compositionally biased region" description="Basic and acidic residues" evidence="2">
    <location>
        <begin position="312"/>
        <end position="327"/>
    </location>
</feature>
<feature type="compositionally biased region" description="Basic and acidic residues" evidence="2">
    <location>
        <begin position="248"/>
        <end position="258"/>
    </location>
</feature>
<feature type="region of interest" description="Disordered" evidence="2">
    <location>
        <begin position="225"/>
        <end position="346"/>
    </location>
</feature>
<feature type="region of interest" description="Disordered" evidence="2">
    <location>
        <begin position="506"/>
        <end position="526"/>
    </location>
</feature>
<evidence type="ECO:0000256" key="2">
    <source>
        <dbReference type="SAM" id="MobiDB-lite"/>
    </source>
</evidence>
<evidence type="ECO:0000259" key="3">
    <source>
        <dbReference type="Pfam" id="PF08190"/>
    </source>
</evidence>
<dbReference type="InParanoid" id="A0A2R5GTM0"/>
<comment type="similarity">
    <text evidence="1">Belongs to the PIH1 family.</text>
</comment>
<reference evidence="4 5" key="1">
    <citation type="submission" date="2017-12" db="EMBL/GenBank/DDBJ databases">
        <title>Sequencing, de novo assembly and annotation of complete genome of a new Thraustochytrid species, strain FCC1311.</title>
        <authorList>
            <person name="Sedici K."/>
            <person name="Godart F."/>
            <person name="Aiese Cigliano R."/>
            <person name="Sanseverino W."/>
            <person name="Barakat M."/>
            <person name="Ortet P."/>
            <person name="Marechal E."/>
            <person name="Cagnac O."/>
            <person name="Amato A."/>
        </authorList>
    </citation>
    <scope>NUCLEOTIDE SEQUENCE [LARGE SCALE GENOMIC DNA]</scope>
</reference>
<dbReference type="Proteomes" id="UP000241890">
    <property type="component" value="Unassembled WGS sequence"/>
</dbReference>
<dbReference type="PANTHER" id="PTHR22997">
    <property type="entry name" value="PIH1 DOMAIN-CONTAINING PROTEIN 1"/>
    <property type="match status" value="1"/>
</dbReference>
<dbReference type="Pfam" id="PF08190">
    <property type="entry name" value="PIH1"/>
    <property type="match status" value="1"/>
</dbReference>
<protein>
    <submittedName>
        <fullName evidence="4">PIH1 domain-containing protein 2</fullName>
    </submittedName>
</protein>
<feature type="domain" description="PIH1 N-terminal" evidence="3">
    <location>
        <begin position="69"/>
        <end position="215"/>
    </location>
</feature>
<gene>
    <name evidence="4" type="ORF">FCC1311_098922</name>
</gene>
<name>A0A2R5GTM0_9STRA</name>
<dbReference type="AlphaFoldDB" id="A0A2R5GTM0"/>
<dbReference type="PANTHER" id="PTHR22997:SF0">
    <property type="entry name" value="PIH1 DOMAIN-CONTAINING PROTEIN 1"/>
    <property type="match status" value="1"/>
</dbReference>
<evidence type="ECO:0000256" key="1">
    <source>
        <dbReference type="ARBA" id="ARBA00008511"/>
    </source>
</evidence>
<keyword evidence="5" id="KW-1185">Reference proteome</keyword>
<dbReference type="EMBL" id="BEYU01000165">
    <property type="protein sequence ID" value="GBG33669.1"/>
    <property type="molecule type" value="Genomic_DNA"/>
</dbReference>
<dbReference type="OrthoDB" id="545063at2759"/>
<dbReference type="InterPro" id="IPR050734">
    <property type="entry name" value="PIH1/Kintoun_subfamily"/>
</dbReference>
<organism evidence="4 5">
    <name type="scientific">Hondaea fermentalgiana</name>
    <dbReference type="NCBI Taxonomy" id="2315210"/>
    <lineage>
        <taxon>Eukaryota</taxon>
        <taxon>Sar</taxon>
        <taxon>Stramenopiles</taxon>
        <taxon>Bigyra</taxon>
        <taxon>Labyrinthulomycetes</taxon>
        <taxon>Thraustochytrida</taxon>
        <taxon>Thraustochytriidae</taxon>
        <taxon>Hondaea</taxon>
    </lineage>
</organism>
<sequence length="621" mass="67353">MNSAKSLRRAGRGQGGKMSLSAAMRQLGIDKESLPKQEAEELWNMLNNMADKDPDGYKDFIRNQMDEAKQDEDNQVQRRGFRPEKGFAIRTSYVQNDAAATTTKPVYINLCGCKAVEMPRDAAGTLLEPTKTAKPNLTGLNIPLAVGTLRDCINPDSGDDAHVLDVVFHPWVTEQACEFSSFQAQIIELALTWCEAEARGKLSRKYATLPRAYYGTDPMGMTAFFPVGEDPTQSTGASASASKSKSLPSKDPKADVMARPETLLGALREETKADETQSTKEIKLQQKERENNARNTPIVLPGGIGPRSDSVMSEKDKQPKPKPEKKPKVQQTPKKLVQEVSKAPKRAAVKKGFLENTNGALYGEAGSSEGAPTSLYQKAKIVDLNKMSPEEVQKVMQEHGGGGPLPSAAGAQQARPPKEKQSLSNAAASAKSENDKRDDTRKMLEHAFESLSKEEKDAFEKFAEAADLEFAKRNVNDQDVQPGLEGLFGDLTKSMGSLGALFDTGKPGPAQHSTKEAKAPASEPETIGDATSTHIALAPAPHKLTENVETGEIKLVLDVGTSCTLADIDVEISEHKVRLVSKGNFADTPIRLPTAIDRESARAKLSKKTGKLTIKATMKKR</sequence>
<dbReference type="InterPro" id="IPR012981">
    <property type="entry name" value="PIH1_N"/>
</dbReference>
<feature type="region of interest" description="Disordered" evidence="2">
    <location>
        <begin position="394"/>
        <end position="443"/>
    </location>
</feature>
<feature type="compositionally biased region" description="Basic and acidic residues" evidence="2">
    <location>
        <begin position="267"/>
        <end position="292"/>
    </location>
</feature>
<comment type="caution">
    <text evidence="4">The sequence shown here is derived from an EMBL/GenBank/DDBJ whole genome shotgun (WGS) entry which is preliminary data.</text>
</comment>
<feature type="compositionally biased region" description="Low complexity" evidence="2">
    <location>
        <begin position="237"/>
        <end position="247"/>
    </location>
</feature>
<evidence type="ECO:0000313" key="5">
    <source>
        <dbReference type="Proteomes" id="UP000241890"/>
    </source>
</evidence>
<feature type="compositionally biased region" description="Low complexity" evidence="2">
    <location>
        <begin position="405"/>
        <end position="414"/>
    </location>
</feature>
<proteinExistence type="inferred from homology"/>
<accession>A0A2R5GTM0</accession>
<dbReference type="GO" id="GO:0005737">
    <property type="term" value="C:cytoplasm"/>
    <property type="evidence" value="ECO:0007669"/>
    <property type="project" value="TreeGrafter"/>
</dbReference>
<feature type="compositionally biased region" description="Basic and acidic residues" evidence="2">
    <location>
        <begin position="432"/>
        <end position="443"/>
    </location>
</feature>
<evidence type="ECO:0000313" key="4">
    <source>
        <dbReference type="EMBL" id="GBG33669.1"/>
    </source>
</evidence>